<dbReference type="RefSeq" id="WP_258399805.1">
    <property type="nucleotide sequence ID" value="NZ_UAWL01000006.1"/>
</dbReference>
<dbReference type="EMBL" id="UAWL01000006">
    <property type="protein sequence ID" value="SQB98189.1"/>
    <property type="molecule type" value="Genomic_DNA"/>
</dbReference>
<sequence>MLFYLQQCIKRCIPNTLKNIVRHNRFYTEYILPWRLNYQQKKVAKLDDETFLTMRHKHIFGYIPNFKNPQTFNEKIVHRMLYDRNPIYSALADKLKARIYIATCLQELQNTANISHTSNISATMSNTTISINTMGGGQSKSNALDSKHSNLSDSVSYSNHLESLHKVDSATFNSNSLDSLNSNYSNLSNHLDSKNLDSVSNLSDSNSLDSSFNSKQTQCNSKLNSKLDSKYFNHLESLHKVDSATFNSNSLDSLNSNYSNLSNHLDSKNLDSVSNLSDSNSLDSSFNSKQTQCNSKLNSKLDSKYFNHLESLHKVDSATFNSNSLDSLNSNYSNLSNHLDSKNLDFSLDSATHKLDSVSLDSKHSQSLDSVSYSNRLESKNLDSVSNLSDSNSLDSINLHSIDSATLSLLFMPIDDIQDKLFETNTCEFLPKIYGIYKNVEEIDFTLLPQSFVLKTNHDCGGVVLVQDKDEFLNNKKVFQESMDKLRKHLNTNYYTKTREWHYNSIEPRVFVEEMLCDNGRDPATYKFHIFKSSQESYIQLTTDRFTNYKRIILDSNWNLAPFGFVYDNAKNDIPTKPKNLSMLQNIASILAQPFGYVRVDLYNANECIMVGELTFTHGGGTEKVVPNEWDTHLGNLWKYIYFSSCYAESKNDSK</sequence>
<dbReference type="InterPro" id="IPR029465">
    <property type="entry name" value="ATPgrasp_TupA"/>
</dbReference>
<evidence type="ECO:0000313" key="2">
    <source>
        <dbReference type="Proteomes" id="UP000250166"/>
    </source>
</evidence>
<dbReference type="Pfam" id="PF14305">
    <property type="entry name" value="ATPgrasp_TupA"/>
    <property type="match status" value="1"/>
</dbReference>
<protein>
    <submittedName>
        <fullName evidence="1">Putative glycosyltransferase</fullName>
        <ecNumber evidence="1">2.4.1.-</ecNumber>
    </submittedName>
</protein>
<name>A0A2X3DFB5_9HELI</name>
<keyword evidence="1" id="KW-0808">Transferase</keyword>
<gene>
    <name evidence="1" type="ORF">NCTC13102_00645</name>
</gene>
<proteinExistence type="predicted"/>
<accession>A0A2X3DFB5</accession>
<organism evidence="1 2">
    <name type="scientific">Helicobacter fennelliae</name>
    <dbReference type="NCBI Taxonomy" id="215"/>
    <lineage>
        <taxon>Bacteria</taxon>
        <taxon>Pseudomonadati</taxon>
        <taxon>Campylobacterota</taxon>
        <taxon>Epsilonproteobacteria</taxon>
        <taxon>Campylobacterales</taxon>
        <taxon>Helicobacteraceae</taxon>
        <taxon>Helicobacter</taxon>
    </lineage>
</organism>
<dbReference type="GO" id="GO:0016757">
    <property type="term" value="F:glycosyltransferase activity"/>
    <property type="evidence" value="ECO:0007669"/>
    <property type="project" value="UniProtKB-KW"/>
</dbReference>
<reference evidence="1 2" key="1">
    <citation type="submission" date="2018-06" db="EMBL/GenBank/DDBJ databases">
        <authorList>
            <consortium name="Pathogen Informatics"/>
            <person name="Doyle S."/>
        </authorList>
    </citation>
    <scope>NUCLEOTIDE SEQUENCE [LARGE SCALE GENOMIC DNA]</scope>
    <source>
        <strain evidence="1 2">NCTC13102</strain>
    </source>
</reference>
<dbReference type="EC" id="2.4.1.-" evidence="1"/>
<dbReference type="Proteomes" id="UP000250166">
    <property type="component" value="Unassembled WGS sequence"/>
</dbReference>
<keyword evidence="1" id="KW-0328">Glycosyltransferase</keyword>
<evidence type="ECO:0000313" key="1">
    <source>
        <dbReference type="EMBL" id="SQB98189.1"/>
    </source>
</evidence>
<dbReference type="AlphaFoldDB" id="A0A2X3DFB5"/>